<feature type="compositionally biased region" description="Low complexity" evidence="8">
    <location>
        <begin position="1"/>
        <end position="25"/>
    </location>
</feature>
<dbReference type="InterPro" id="IPR002528">
    <property type="entry name" value="MATE_fam"/>
</dbReference>
<feature type="transmembrane region" description="Helical" evidence="9">
    <location>
        <begin position="138"/>
        <end position="160"/>
    </location>
</feature>
<dbReference type="PANTHER" id="PTHR43549:SF2">
    <property type="entry name" value="MULTIDRUG RESISTANCE PROTEIN NORM-RELATED"/>
    <property type="match status" value="1"/>
</dbReference>
<dbReference type="InterPro" id="IPR052031">
    <property type="entry name" value="Membrane_Transporter-Flippase"/>
</dbReference>
<evidence type="ECO:0000256" key="5">
    <source>
        <dbReference type="ARBA" id="ARBA00022692"/>
    </source>
</evidence>
<dbReference type="NCBIfam" id="TIGR00797">
    <property type="entry name" value="matE"/>
    <property type="match status" value="1"/>
</dbReference>
<keyword evidence="3" id="KW-0813">Transport</keyword>
<feature type="transmembrane region" description="Helical" evidence="9">
    <location>
        <begin position="291"/>
        <end position="314"/>
    </location>
</feature>
<feature type="transmembrane region" description="Helical" evidence="9">
    <location>
        <begin position="554"/>
        <end position="575"/>
    </location>
</feature>
<feature type="transmembrane region" description="Helical" evidence="9">
    <location>
        <begin position="180"/>
        <end position="204"/>
    </location>
</feature>
<dbReference type="GO" id="GO:0042910">
    <property type="term" value="F:xenobiotic transmembrane transporter activity"/>
    <property type="evidence" value="ECO:0007669"/>
    <property type="project" value="InterPro"/>
</dbReference>
<reference evidence="10" key="1">
    <citation type="submission" date="2021-05" db="EMBL/GenBank/DDBJ databases">
        <title>A free-living protist that lacks canonical eukaryotic 1 DNA replication and segregation systems.</title>
        <authorList>
            <person name="Salas-Leiva D.E."/>
            <person name="Tromer E.C."/>
            <person name="Curtis B.A."/>
            <person name="Jerlstrom-Hultqvist J."/>
            <person name="Kolisko M."/>
            <person name="Yi Z."/>
            <person name="Salas-Leiva J.S."/>
            <person name="Gallot-Lavallee L."/>
            <person name="Kops G.J.P.L."/>
            <person name="Archibald J.M."/>
            <person name="Simpson A.G.B."/>
            <person name="Roger A.J."/>
        </authorList>
    </citation>
    <scope>NUCLEOTIDE SEQUENCE</scope>
    <source>
        <strain evidence="10">BICM</strain>
    </source>
</reference>
<name>A0A8J6BVA5_9EUKA</name>
<keyword evidence="5 9" id="KW-0812">Transmembrane</keyword>
<feature type="transmembrane region" description="Helical" evidence="9">
    <location>
        <begin position="320"/>
        <end position="340"/>
    </location>
</feature>
<comment type="similarity">
    <text evidence="2">Belongs to the multi antimicrobial extrusion (MATE) (TC 2.A.66.1) family.</text>
</comment>
<evidence type="ECO:0000256" key="4">
    <source>
        <dbReference type="ARBA" id="ARBA00022475"/>
    </source>
</evidence>
<evidence type="ECO:0000256" key="7">
    <source>
        <dbReference type="ARBA" id="ARBA00023136"/>
    </source>
</evidence>
<feature type="transmembrane region" description="Helical" evidence="9">
    <location>
        <begin position="447"/>
        <end position="472"/>
    </location>
</feature>
<gene>
    <name evidence="10" type="ORF">J8273_7495</name>
</gene>
<sequence>MPTDDSGSTLSSDSEQDSQSISETSAYDSVSETDSGSSEISITVPDDIEENEPHTITELTKESIKTLREQPYPAVDEDADDPNNYMPEPSFGADHLTESRSTGSGQTISVSSVTEAPSPSPDHSRGAHAFMANRSIPLLFMQFCVPAAFGLFVQMLYAIIDIAVVGRSSSGGDDAVAAISLFYPIESLAGGIGSGLGMGLNAGVSQALGERDYTKTSRTVCNTLLLGIIICIAYPAALFFLLPFFFDISGANDDIMAHALPYGRILLAGAFGQVLYICANNILRADGRPNWAMVSMTCSAAINVTLDLVLILALDMGTTGCAIATVTAQVVPAAVIFAFYTFFNESGVRIRLSGFIPEPRLMFHIVLVSVALFVQRIGGSLKMFVANLSFSYIIDEDQIGKYLAASQIVSRSVMFLFVPLMAIGQGQLPIIGYAYGAHLYRRLAGAVAFALAVGIAIGIVAWAILMAGPYVYLRLFTNDAETLRIGSLFARIQAAMFWVVGYQMLISMTFIAIKMPLLGMVSMFARQMVVAIPLIILFTFTIKTPESIMATNPIADTVATVLTVIMSGVAVWRLWRRAVLHRRHIIKTAPHSEVDMLEAMAEEVEAF</sequence>
<feature type="region of interest" description="Disordered" evidence="8">
    <location>
        <begin position="1"/>
        <end position="126"/>
    </location>
</feature>
<dbReference type="GO" id="GO:0015297">
    <property type="term" value="F:antiporter activity"/>
    <property type="evidence" value="ECO:0007669"/>
    <property type="project" value="InterPro"/>
</dbReference>
<dbReference type="OrthoDB" id="2126698at2759"/>
<evidence type="ECO:0000256" key="9">
    <source>
        <dbReference type="SAM" id="Phobius"/>
    </source>
</evidence>
<feature type="compositionally biased region" description="Polar residues" evidence="8">
    <location>
        <begin position="26"/>
        <end position="41"/>
    </location>
</feature>
<dbReference type="Proteomes" id="UP000717585">
    <property type="component" value="Unassembled WGS sequence"/>
</dbReference>
<feature type="transmembrane region" description="Helical" evidence="9">
    <location>
        <begin position="524"/>
        <end position="542"/>
    </location>
</feature>
<accession>A0A8J6BVA5</accession>
<dbReference type="GO" id="GO:0005886">
    <property type="term" value="C:plasma membrane"/>
    <property type="evidence" value="ECO:0007669"/>
    <property type="project" value="UniProtKB-SubCell"/>
</dbReference>
<keyword evidence="7 9" id="KW-0472">Membrane</keyword>
<keyword evidence="6 9" id="KW-1133">Transmembrane helix</keyword>
<dbReference type="EMBL" id="JAHDYR010000062">
    <property type="protein sequence ID" value="KAG9391221.1"/>
    <property type="molecule type" value="Genomic_DNA"/>
</dbReference>
<feature type="compositionally biased region" description="Basic and acidic residues" evidence="8">
    <location>
        <begin position="51"/>
        <end position="68"/>
    </location>
</feature>
<evidence type="ECO:0000256" key="8">
    <source>
        <dbReference type="SAM" id="MobiDB-lite"/>
    </source>
</evidence>
<evidence type="ECO:0000256" key="2">
    <source>
        <dbReference type="ARBA" id="ARBA00010199"/>
    </source>
</evidence>
<protein>
    <submittedName>
        <fullName evidence="10">Multi antimicrobial extrusion protein</fullName>
    </submittedName>
</protein>
<feature type="compositionally biased region" description="Polar residues" evidence="8">
    <location>
        <begin position="99"/>
        <end position="117"/>
    </location>
</feature>
<feature type="transmembrane region" description="Helical" evidence="9">
    <location>
        <begin position="258"/>
        <end position="279"/>
    </location>
</feature>
<feature type="transmembrane region" description="Helical" evidence="9">
    <location>
        <begin position="492"/>
        <end position="512"/>
    </location>
</feature>
<comment type="caution">
    <text evidence="10">The sequence shown here is derived from an EMBL/GenBank/DDBJ whole genome shotgun (WGS) entry which is preliminary data.</text>
</comment>
<evidence type="ECO:0000313" key="11">
    <source>
        <dbReference type="Proteomes" id="UP000717585"/>
    </source>
</evidence>
<proteinExistence type="inferred from homology"/>
<organism evidence="10 11">
    <name type="scientific">Carpediemonas membranifera</name>
    <dbReference type="NCBI Taxonomy" id="201153"/>
    <lineage>
        <taxon>Eukaryota</taxon>
        <taxon>Metamonada</taxon>
        <taxon>Carpediemonas-like organisms</taxon>
        <taxon>Carpediemonas</taxon>
    </lineage>
</organism>
<feature type="transmembrane region" description="Helical" evidence="9">
    <location>
        <begin position="413"/>
        <end position="435"/>
    </location>
</feature>
<evidence type="ECO:0000256" key="1">
    <source>
        <dbReference type="ARBA" id="ARBA00004651"/>
    </source>
</evidence>
<comment type="subcellular location">
    <subcellularLocation>
        <location evidence="1">Cell membrane</location>
        <topology evidence="1">Multi-pass membrane protein</topology>
    </subcellularLocation>
</comment>
<feature type="transmembrane region" description="Helical" evidence="9">
    <location>
        <begin position="224"/>
        <end position="246"/>
    </location>
</feature>
<evidence type="ECO:0000256" key="6">
    <source>
        <dbReference type="ARBA" id="ARBA00022989"/>
    </source>
</evidence>
<evidence type="ECO:0000256" key="3">
    <source>
        <dbReference type="ARBA" id="ARBA00022448"/>
    </source>
</evidence>
<dbReference type="AlphaFoldDB" id="A0A8J6BVA5"/>
<dbReference type="Pfam" id="PF01554">
    <property type="entry name" value="MatE"/>
    <property type="match status" value="2"/>
</dbReference>
<dbReference type="PANTHER" id="PTHR43549">
    <property type="entry name" value="MULTIDRUG RESISTANCE PROTEIN YPNP-RELATED"/>
    <property type="match status" value="1"/>
</dbReference>
<keyword evidence="11" id="KW-1185">Reference proteome</keyword>
<evidence type="ECO:0000313" key="10">
    <source>
        <dbReference type="EMBL" id="KAG9391221.1"/>
    </source>
</evidence>
<keyword evidence="4" id="KW-1003">Cell membrane</keyword>